<keyword evidence="6 8" id="KW-0472">Membrane</keyword>
<evidence type="ECO:0000256" key="9">
    <source>
        <dbReference type="NCBIfam" id="TIGR02209"/>
    </source>
</evidence>
<gene>
    <name evidence="8 10" type="primary">ftsL</name>
    <name evidence="10" type="ORF">BLE401_00410</name>
</gene>
<sequence>MSSFMTKVLLTALIAWLFISSVQLIVMRYQTRMLFAELQRLEKQRDELDVHWGRLQIEQTTYEQHERIESLAREKLRMFAPTVKDTILVTP</sequence>
<dbReference type="NCBIfam" id="TIGR02209">
    <property type="entry name" value="ftsL_broad"/>
    <property type="match status" value="1"/>
</dbReference>
<organism evidence="10 11">
    <name type="scientific">Beggiatoa leptomitoformis</name>
    <dbReference type="NCBI Taxonomy" id="288004"/>
    <lineage>
        <taxon>Bacteria</taxon>
        <taxon>Pseudomonadati</taxon>
        <taxon>Pseudomonadota</taxon>
        <taxon>Gammaproteobacteria</taxon>
        <taxon>Thiotrichales</taxon>
        <taxon>Thiotrichaceae</taxon>
        <taxon>Beggiatoa</taxon>
    </lineage>
</organism>
<evidence type="ECO:0000256" key="6">
    <source>
        <dbReference type="ARBA" id="ARBA00023136"/>
    </source>
</evidence>
<dbReference type="Pfam" id="PF04999">
    <property type="entry name" value="FtsL"/>
    <property type="match status" value="1"/>
</dbReference>
<evidence type="ECO:0000256" key="2">
    <source>
        <dbReference type="ARBA" id="ARBA00022475"/>
    </source>
</evidence>
<accession>A0A2N9YA07</accession>
<proteinExistence type="inferred from homology"/>
<dbReference type="AlphaFoldDB" id="A0A2N9YA07"/>
<comment type="subcellular location">
    <subcellularLocation>
        <location evidence="8">Cell inner membrane</location>
        <topology evidence="8">Single-pass type II membrane protein</topology>
    </subcellularLocation>
    <subcellularLocation>
        <location evidence="1">Cell membrane</location>
        <topology evidence="1">Single-pass type II membrane protein</topology>
    </subcellularLocation>
    <text evidence="8">Localizes to the division septum where it forms a ring structure.</text>
</comment>
<keyword evidence="8" id="KW-0997">Cell inner membrane</keyword>
<evidence type="ECO:0000256" key="1">
    <source>
        <dbReference type="ARBA" id="ARBA00004401"/>
    </source>
</evidence>
<comment type="similarity">
    <text evidence="8">Belongs to the FtsL family.</text>
</comment>
<reference evidence="11" key="1">
    <citation type="submission" date="2016-12" db="EMBL/GenBank/DDBJ databases">
        <title>Complete Genome Sequence of Beggiatoa leptomitiformis D-401.</title>
        <authorList>
            <person name="Fomenkov A."/>
            <person name="Vincze T."/>
            <person name="Grabovich M."/>
            <person name="Anton B.P."/>
            <person name="Dubinina G."/>
            <person name="Orlova M."/>
            <person name="Belousova E."/>
            <person name="Roberts R.J."/>
        </authorList>
    </citation>
    <scope>NUCLEOTIDE SEQUENCE [LARGE SCALE GENOMIC DNA]</scope>
    <source>
        <strain evidence="11">D-401</strain>
    </source>
</reference>
<dbReference type="InterPro" id="IPR011922">
    <property type="entry name" value="Cell_div_FtsL"/>
</dbReference>
<keyword evidence="5 8" id="KW-1133">Transmembrane helix</keyword>
<dbReference type="GO" id="GO:0043093">
    <property type="term" value="P:FtsZ-dependent cytokinesis"/>
    <property type="evidence" value="ECO:0007669"/>
    <property type="project" value="UniProtKB-UniRule"/>
</dbReference>
<keyword evidence="3 8" id="KW-0132">Cell division</keyword>
<dbReference type="STRING" id="288004.AL038_05565"/>
<comment type="subunit">
    <text evidence="8">Part of a complex composed of FtsB, FtsL and FtsQ.</text>
</comment>
<protein>
    <recommendedName>
        <fullName evidence="8 9">Cell division protein FtsL</fullName>
    </recommendedName>
</protein>
<evidence type="ECO:0000256" key="8">
    <source>
        <dbReference type="HAMAP-Rule" id="MF_00910"/>
    </source>
</evidence>
<evidence type="ECO:0000256" key="5">
    <source>
        <dbReference type="ARBA" id="ARBA00022989"/>
    </source>
</evidence>
<dbReference type="HAMAP" id="MF_00910">
    <property type="entry name" value="FtsL"/>
    <property type="match status" value="1"/>
</dbReference>
<evidence type="ECO:0000313" key="10">
    <source>
        <dbReference type="EMBL" id="AUI67306.2"/>
    </source>
</evidence>
<keyword evidence="4 8" id="KW-0812">Transmembrane</keyword>
<evidence type="ECO:0000256" key="4">
    <source>
        <dbReference type="ARBA" id="ARBA00022692"/>
    </source>
</evidence>
<comment type="function">
    <text evidence="8">Essential cell division protein. May link together the upstream cell division proteins, which are predominantly cytoplasmic, with the downstream cell division proteins, which are predominantly periplasmic.</text>
</comment>
<dbReference type="GO" id="GO:0005886">
    <property type="term" value="C:plasma membrane"/>
    <property type="evidence" value="ECO:0007669"/>
    <property type="project" value="UniProtKB-SubCell"/>
</dbReference>
<evidence type="ECO:0000256" key="3">
    <source>
        <dbReference type="ARBA" id="ARBA00022618"/>
    </source>
</evidence>
<keyword evidence="7 8" id="KW-0131">Cell cycle</keyword>
<keyword evidence="11" id="KW-1185">Reference proteome</keyword>
<evidence type="ECO:0000313" key="11">
    <source>
        <dbReference type="Proteomes" id="UP000234271"/>
    </source>
</evidence>
<dbReference type="Proteomes" id="UP000234271">
    <property type="component" value="Chromosome"/>
</dbReference>
<evidence type="ECO:0000256" key="7">
    <source>
        <dbReference type="ARBA" id="ARBA00023306"/>
    </source>
</evidence>
<dbReference type="PANTHER" id="PTHR37479:SF1">
    <property type="entry name" value="CELL DIVISION PROTEIN FTSL"/>
    <property type="match status" value="1"/>
</dbReference>
<name>A0A2N9YA07_9GAMM</name>
<dbReference type="PANTHER" id="PTHR37479">
    <property type="entry name" value="CELL DIVISION PROTEIN FTSL"/>
    <property type="match status" value="1"/>
</dbReference>
<keyword evidence="2 8" id="KW-1003">Cell membrane</keyword>
<dbReference type="GO" id="GO:0032153">
    <property type="term" value="C:cell division site"/>
    <property type="evidence" value="ECO:0007669"/>
    <property type="project" value="UniProtKB-UniRule"/>
</dbReference>
<dbReference type="EMBL" id="CP018889">
    <property type="protein sequence ID" value="AUI67306.2"/>
    <property type="molecule type" value="Genomic_DNA"/>
</dbReference>